<evidence type="ECO:0000256" key="5">
    <source>
        <dbReference type="SAM" id="MobiDB-lite"/>
    </source>
</evidence>
<evidence type="ECO:0000256" key="2">
    <source>
        <dbReference type="ARBA" id="ARBA00010782"/>
    </source>
</evidence>
<sequence length="221" mass="25055">MKICFSLKEEAQQYSSWKDYISIESYVYVLVEVGVENYRSIGSYVYDKKMAPKLGSKPFFAFIGEHFESVEELKHLKELLLDLFRGEVVENLNLACVEGLFVCTSISPTTVYMMHCALCLKQSATSIPRMELVEVGPSVDLVVRRHRYLVESLKEAMKTADHAKKMKNVMKDPVQGKLGKVYIPDQQIAKMTLSNDIKGSRGSVVRPRKTRSTQRSKGGKC</sequence>
<reference evidence="7 8" key="1">
    <citation type="submission" date="2012-08" db="EMBL/GenBank/DDBJ databases">
        <title>Oryza genome evolution.</title>
        <authorList>
            <person name="Wing R.A."/>
        </authorList>
    </citation>
    <scope>NUCLEOTIDE SEQUENCE</scope>
</reference>
<feature type="compositionally biased region" description="Basic residues" evidence="5">
    <location>
        <begin position="206"/>
        <end position="221"/>
    </location>
</feature>
<proteinExistence type="inferred from homology"/>
<dbReference type="AlphaFoldDB" id="A0A0D9WIE0"/>
<feature type="region of interest" description="Disordered" evidence="5">
    <location>
        <begin position="198"/>
        <end position="221"/>
    </location>
</feature>
<dbReference type="Proteomes" id="UP000032180">
    <property type="component" value="Chromosome 5"/>
</dbReference>
<reference evidence="7" key="3">
    <citation type="submission" date="2015-04" db="UniProtKB">
        <authorList>
            <consortium name="EnsemblPlants"/>
        </authorList>
    </citation>
    <scope>IDENTIFICATION</scope>
</reference>
<dbReference type="PANTHER" id="PTHR12728">
    <property type="entry name" value="BRIX DOMAIN CONTAINING PROTEIN"/>
    <property type="match status" value="1"/>
</dbReference>
<feature type="domain" description="Brix" evidence="6">
    <location>
        <begin position="31"/>
        <end position="145"/>
    </location>
</feature>
<dbReference type="Gramene" id="LPERR05G18010.1">
    <property type="protein sequence ID" value="LPERR05G18010.1"/>
    <property type="gene ID" value="LPERR05G18010"/>
</dbReference>
<dbReference type="EnsemblPlants" id="LPERR05G18010.1">
    <property type="protein sequence ID" value="LPERR05G18010.1"/>
    <property type="gene ID" value="LPERR05G18010"/>
</dbReference>
<evidence type="ECO:0000313" key="7">
    <source>
        <dbReference type="EnsemblPlants" id="LPERR05G18010.1"/>
    </source>
</evidence>
<protein>
    <recommendedName>
        <fullName evidence="4">Ribosome production factor 2 homolog</fullName>
    </recommendedName>
    <alternativeName>
        <fullName evidence="4">Ribosome biogenesis protein RPF2 homolog</fullName>
    </alternativeName>
</protein>
<evidence type="ECO:0000256" key="4">
    <source>
        <dbReference type="RuleBase" id="RU367086"/>
    </source>
</evidence>
<dbReference type="GO" id="GO:0000463">
    <property type="term" value="P:maturation of LSU-rRNA from tricistronic rRNA transcript (SSU-rRNA, 5.8S rRNA, LSU-rRNA)"/>
    <property type="evidence" value="ECO:0007669"/>
    <property type="project" value="TreeGrafter"/>
</dbReference>
<keyword evidence="3 4" id="KW-0539">Nucleus</keyword>
<comment type="subcellular location">
    <subcellularLocation>
        <location evidence="1 4">Nucleus</location>
        <location evidence="1 4">Nucleolus</location>
    </subcellularLocation>
</comment>
<comment type="similarity">
    <text evidence="2 4">Belongs to the RPF2 family.</text>
</comment>
<dbReference type="HOGENOM" id="CLU_1252247_0_0_1"/>
<dbReference type="GO" id="GO:0000027">
    <property type="term" value="P:ribosomal large subunit assembly"/>
    <property type="evidence" value="ECO:0007669"/>
    <property type="project" value="InterPro"/>
</dbReference>
<dbReference type="GO" id="GO:0005730">
    <property type="term" value="C:nucleolus"/>
    <property type="evidence" value="ECO:0007669"/>
    <property type="project" value="UniProtKB-SubCell"/>
</dbReference>
<evidence type="ECO:0000256" key="1">
    <source>
        <dbReference type="ARBA" id="ARBA00004604"/>
    </source>
</evidence>
<evidence type="ECO:0000256" key="3">
    <source>
        <dbReference type="ARBA" id="ARBA00023242"/>
    </source>
</evidence>
<evidence type="ECO:0000259" key="6">
    <source>
        <dbReference type="Pfam" id="PF04427"/>
    </source>
</evidence>
<dbReference type="InterPro" id="IPR039770">
    <property type="entry name" value="Rpf2"/>
</dbReference>
<dbReference type="eggNOG" id="KOG3031">
    <property type="taxonomic scope" value="Eukaryota"/>
</dbReference>
<dbReference type="PANTHER" id="PTHR12728:SF0">
    <property type="entry name" value="RIBOSOME PRODUCTION FACTOR 2 HOMOLOG"/>
    <property type="match status" value="1"/>
</dbReference>
<dbReference type="GO" id="GO:0019843">
    <property type="term" value="F:rRNA binding"/>
    <property type="evidence" value="ECO:0007669"/>
    <property type="project" value="UniProtKB-UniRule"/>
</dbReference>
<name>A0A0D9WIE0_9ORYZ</name>
<dbReference type="Pfam" id="PF04427">
    <property type="entry name" value="Brix"/>
    <property type="match status" value="1"/>
</dbReference>
<dbReference type="InterPro" id="IPR007109">
    <property type="entry name" value="Brix"/>
</dbReference>
<dbReference type="STRING" id="77586.A0A0D9WIE0"/>
<reference evidence="8" key="2">
    <citation type="submission" date="2013-12" db="EMBL/GenBank/DDBJ databases">
        <authorList>
            <person name="Yu Y."/>
            <person name="Lee S."/>
            <person name="de Baynast K."/>
            <person name="Wissotski M."/>
            <person name="Liu L."/>
            <person name="Talag J."/>
            <person name="Goicoechea J."/>
            <person name="Angelova A."/>
            <person name="Jetty R."/>
            <person name="Kudrna D."/>
            <person name="Golser W."/>
            <person name="Rivera L."/>
            <person name="Zhang J."/>
            <person name="Wing R."/>
        </authorList>
    </citation>
    <scope>NUCLEOTIDE SEQUENCE</scope>
</reference>
<keyword evidence="8" id="KW-1185">Reference proteome</keyword>
<organism evidence="7 8">
    <name type="scientific">Leersia perrieri</name>
    <dbReference type="NCBI Taxonomy" id="77586"/>
    <lineage>
        <taxon>Eukaryota</taxon>
        <taxon>Viridiplantae</taxon>
        <taxon>Streptophyta</taxon>
        <taxon>Embryophyta</taxon>
        <taxon>Tracheophyta</taxon>
        <taxon>Spermatophyta</taxon>
        <taxon>Magnoliopsida</taxon>
        <taxon>Liliopsida</taxon>
        <taxon>Poales</taxon>
        <taxon>Poaceae</taxon>
        <taxon>BOP clade</taxon>
        <taxon>Oryzoideae</taxon>
        <taxon>Oryzeae</taxon>
        <taxon>Oryzinae</taxon>
        <taxon>Leersia</taxon>
    </lineage>
</organism>
<evidence type="ECO:0000313" key="8">
    <source>
        <dbReference type="Proteomes" id="UP000032180"/>
    </source>
</evidence>
<accession>A0A0D9WIE0</accession>